<protein>
    <submittedName>
        <fullName evidence="3">RelE/StbE family addiction module toxin</fullName>
    </submittedName>
</protein>
<dbReference type="GO" id="GO:0006402">
    <property type="term" value="P:mRNA catabolic process"/>
    <property type="evidence" value="ECO:0007669"/>
    <property type="project" value="TreeGrafter"/>
</dbReference>
<dbReference type="Gene3D" id="3.30.2310.20">
    <property type="entry name" value="RelE-like"/>
    <property type="match status" value="1"/>
</dbReference>
<gene>
    <name evidence="3" type="ORF">HMPREF9194_00552</name>
</gene>
<dbReference type="Proteomes" id="UP000014541">
    <property type="component" value="Unassembled WGS sequence"/>
</dbReference>
<evidence type="ECO:0000313" key="3">
    <source>
        <dbReference type="EMBL" id="EPF30238.1"/>
    </source>
</evidence>
<dbReference type="HOGENOM" id="CLU_161929_4_1_12"/>
<organism evidence="3 4">
    <name type="scientific">Treponema maltophilum ATCC 51939</name>
    <dbReference type="NCBI Taxonomy" id="1125699"/>
    <lineage>
        <taxon>Bacteria</taxon>
        <taxon>Pseudomonadati</taxon>
        <taxon>Spirochaetota</taxon>
        <taxon>Spirochaetia</taxon>
        <taxon>Spirochaetales</taxon>
        <taxon>Treponemataceae</taxon>
        <taxon>Treponema</taxon>
    </lineage>
</organism>
<name>S3JWA9_TREMA</name>
<dbReference type="AlphaFoldDB" id="S3JWA9"/>
<dbReference type="EMBL" id="ATFF01000006">
    <property type="protein sequence ID" value="EPF30238.1"/>
    <property type="molecule type" value="Genomic_DNA"/>
</dbReference>
<feature type="active site" description="Proton donor" evidence="2">
    <location>
        <position position="86"/>
    </location>
</feature>
<sequence>MKYKFDYTTQFKKDYRKLMNQCVLNEVDIVIEKLLTGKPLEKKYRDHALVGNYKGCRDCHIRPDLVLIYKKDNDILVLTALRIGTHSELF</sequence>
<keyword evidence="4" id="KW-1185">Reference proteome</keyword>
<dbReference type="Pfam" id="PF15738">
    <property type="entry name" value="YafQ_toxin"/>
    <property type="match status" value="1"/>
</dbReference>
<dbReference type="NCBIfam" id="TIGR02385">
    <property type="entry name" value="RelE_StbE"/>
    <property type="match status" value="1"/>
</dbReference>
<proteinExistence type="predicted"/>
<evidence type="ECO:0000256" key="2">
    <source>
        <dbReference type="PIRSR" id="PIRSR006156-1"/>
    </source>
</evidence>
<dbReference type="PIRSF" id="PIRSF006156">
    <property type="entry name" value="YafQ"/>
    <property type="match status" value="1"/>
</dbReference>
<dbReference type="InterPro" id="IPR004386">
    <property type="entry name" value="Toxin_YafQ-like"/>
</dbReference>
<evidence type="ECO:0000313" key="4">
    <source>
        <dbReference type="Proteomes" id="UP000014541"/>
    </source>
</evidence>
<dbReference type="SUPFAM" id="SSF143011">
    <property type="entry name" value="RelE-like"/>
    <property type="match status" value="1"/>
</dbReference>
<dbReference type="PANTHER" id="PTHR40588">
    <property type="entry name" value="MRNA INTERFERASE TOXIN YAFQ"/>
    <property type="match status" value="1"/>
</dbReference>
<dbReference type="PANTHER" id="PTHR40588:SF1">
    <property type="entry name" value="MRNA INTERFERASE TOXIN YAFQ"/>
    <property type="match status" value="1"/>
</dbReference>
<dbReference type="GO" id="GO:0006415">
    <property type="term" value="P:translational termination"/>
    <property type="evidence" value="ECO:0007669"/>
    <property type="project" value="TreeGrafter"/>
</dbReference>
<dbReference type="STRING" id="1125699.HMPREF9194_00552"/>
<accession>S3JWA9</accession>
<evidence type="ECO:0000256" key="1">
    <source>
        <dbReference type="ARBA" id="ARBA00022649"/>
    </source>
</evidence>
<dbReference type="InterPro" id="IPR035093">
    <property type="entry name" value="RelE/ParE_toxin_dom_sf"/>
</dbReference>
<comment type="caution">
    <text evidence="3">The sequence shown here is derived from an EMBL/GenBank/DDBJ whole genome shotgun (WGS) entry which is preliminary data.</text>
</comment>
<dbReference type="PATRIC" id="fig|1125699.3.peg.564"/>
<keyword evidence="1" id="KW-1277">Toxin-antitoxin system</keyword>
<dbReference type="eggNOG" id="COG3041">
    <property type="taxonomic scope" value="Bacteria"/>
</dbReference>
<dbReference type="InterPro" id="IPR007712">
    <property type="entry name" value="RelE/ParE_toxin"/>
</dbReference>
<dbReference type="OrthoDB" id="7030467at2"/>
<reference evidence="3 4" key="1">
    <citation type="submission" date="2013-04" db="EMBL/GenBank/DDBJ databases">
        <title>The Genome Sequence of Treponema maltophilum ATCC 51939.</title>
        <authorList>
            <consortium name="The Broad Institute Genomics Platform"/>
            <person name="Earl A."/>
            <person name="Ward D."/>
            <person name="Feldgarden M."/>
            <person name="Gevers D."/>
            <person name="Leonetti C."/>
            <person name="Blanton J.M."/>
            <person name="Dewhirst F.E."/>
            <person name="Izard J."/>
            <person name="Walker B."/>
            <person name="Young S."/>
            <person name="Zeng Q."/>
            <person name="Gargeya S."/>
            <person name="Fitzgerald M."/>
            <person name="Haas B."/>
            <person name="Abouelleil A."/>
            <person name="Allen A.W."/>
            <person name="Alvarado L."/>
            <person name="Arachchi H.M."/>
            <person name="Berlin A.M."/>
            <person name="Chapman S.B."/>
            <person name="Gainer-Dewar J."/>
            <person name="Goldberg J."/>
            <person name="Griggs A."/>
            <person name="Gujja S."/>
            <person name="Hansen M."/>
            <person name="Howarth C."/>
            <person name="Imamovic A."/>
            <person name="Ireland A."/>
            <person name="Larimer J."/>
            <person name="McCowan C."/>
            <person name="Murphy C."/>
            <person name="Pearson M."/>
            <person name="Poon T.W."/>
            <person name="Priest M."/>
            <person name="Roberts A."/>
            <person name="Saif S."/>
            <person name="Shea T."/>
            <person name="Sisk P."/>
            <person name="Sykes S."/>
            <person name="Wortman J."/>
            <person name="Nusbaum C."/>
            <person name="Birren B."/>
        </authorList>
    </citation>
    <scope>NUCLEOTIDE SEQUENCE [LARGE SCALE GENOMIC DNA]</scope>
    <source>
        <strain evidence="3 4">ATCC 51939</strain>
    </source>
</reference>
<dbReference type="GO" id="GO:0004521">
    <property type="term" value="F:RNA endonuclease activity"/>
    <property type="evidence" value="ECO:0007669"/>
    <property type="project" value="TreeGrafter"/>
</dbReference>